<feature type="compositionally biased region" description="Basic residues" evidence="2">
    <location>
        <begin position="227"/>
        <end position="236"/>
    </location>
</feature>
<keyword evidence="1" id="KW-0862">Zinc</keyword>
<name>A0AAE1CI24_9PEZI</name>
<dbReference type="GO" id="GO:0008270">
    <property type="term" value="F:zinc ion binding"/>
    <property type="evidence" value="ECO:0007669"/>
    <property type="project" value="UniProtKB-KW"/>
</dbReference>
<reference evidence="4" key="2">
    <citation type="submission" date="2023-06" db="EMBL/GenBank/DDBJ databases">
        <authorList>
            <consortium name="Lawrence Berkeley National Laboratory"/>
            <person name="Haridas S."/>
            <person name="Hensen N."/>
            <person name="Bonometti L."/>
            <person name="Westerberg I."/>
            <person name="Brannstrom I.O."/>
            <person name="Guillou S."/>
            <person name="Cros-Aarteil S."/>
            <person name="Calhoun S."/>
            <person name="Kuo A."/>
            <person name="Mondo S."/>
            <person name="Pangilinan J."/>
            <person name="Riley R."/>
            <person name="Labutti K."/>
            <person name="Andreopoulos B."/>
            <person name="Lipzen A."/>
            <person name="Chen C."/>
            <person name="Yanf M."/>
            <person name="Daum C."/>
            <person name="Ng V."/>
            <person name="Clum A."/>
            <person name="Steindorff A."/>
            <person name="Ohm R."/>
            <person name="Martin F."/>
            <person name="Silar P."/>
            <person name="Natvig D."/>
            <person name="Lalanne C."/>
            <person name="Gautier V."/>
            <person name="Ament-Velasquez S.L."/>
            <person name="Kruys A."/>
            <person name="Hutchinson M.I."/>
            <person name="Powell A.J."/>
            <person name="Barry K."/>
            <person name="Miller A.N."/>
            <person name="Grigoriev I.V."/>
            <person name="Debuchy R."/>
            <person name="Gladieux P."/>
            <person name="Thoren M.H."/>
            <person name="Johannesson H."/>
        </authorList>
    </citation>
    <scope>NUCLEOTIDE SEQUENCE</scope>
    <source>
        <strain evidence="4">CBS 314.62</strain>
    </source>
</reference>
<feature type="compositionally biased region" description="Low complexity" evidence="2">
    <location>
        <begin position="242"/>
        <end position="255"/>
    </location>
</feature>
<sequence>MTPSPSILCGQARYHKGEPLREGVVRERGRIVPLVAVDQFPEWLSIIGIPRELTSEQIVGMHDLGTIAKDEGTYAIQITHTSYSSSWTPEHAVVDSAAASLDSGRPEIGKEDNPVQEPMREEAERKPIERDVCISQEGDVLPCSCSMCLTPSSTSSSSASSSQASSLTILPSLPPLPFLASQTASPRSIQAQFAAFQNSPVLNRDTSNTSDPQPDQIIPPPTNTHLSTKKASKKHTPPSPPASLATDSSSTTTTTHKTRGYCCGWVLHGQCKHADSCRYLHAQPESAEGVVRLLRQQQQNLDKKREAKKPNPQPPQQQQNTAAAHTKKYPSRKNVKLTYAERAAINADRPVPLRGGVGTCTERSGGGDIRGAAGGEEEEVKGKAAASVQGVLPVGEKPQQQHVLPAPQRRPGQAEIVEEASLITFEKRETVSVISSSSVPLVAGKEQSVAPGASSRRAPTPTDLLD</sequence>
<accession>A0AAE1CI24</accession>
<feature type="region of interest" description="Disordered" evidence="2">
    <location>
        <begin position="99"/>
        <end position="126"/>
    </location>
</feature>
<dbReference type="EMBL" id="JAULSO010000001">
    <property type="protein sequence ID" value="KAK3695441.1"/>
    <property type="molecule type" value="Genomic_DNA"/>
</dbReference>
<organism evidence="4 5">
    <name type="scientific">Podospora appendiculata</name>
    <dbReference type="NCBI Taxonomy" id="314037"/>
    <lineage>
        <taxon>Eukaryota</taxon>
        <taxon>Fungi</taxon>
        <taxon>Dikarya</taxon>
        <taxon>Ascomycota</taxon>
        <taxon>Pezizomycotina</taxon>
        <taxon>Sordariomycetes</taxon>
        <taxon>Sordariomycetidae</taxon>
        <taxon>Sordariales</taxon>
        <taxon>Podosporaceae</taxon>
        <taxon>Podospora</taxon>
    </lineage>
</organism>
<gene>
    <name evidence="4" type="ORF">B0T22DRAFT_478103</name>
</gene>
<feature type="compositionally biased region" description="Gly residues" evidence="2">
    <location>
        <begin position="364"/>
        <end position="374"/>
    </location>
</feature>
<evidence type="ECO:0000313" key="4">
    <source>
        <dbReference type="EMBL" id="KAK3695441.1"/>
    </source>
</evidence>
<feature type="region of interest" description="Disordered" evidence="2">
    <location>
        <begin position="298"/>
        <end position="332"/>
    </location>
</feature>
<feature type="domain" description="C3H1-type" evidence="3">
    <location>
        <begin position="257"/>
        <end position="284"/>
    </location>
</feature>
<keyword evidence="1" id="KW-0479">Metal-binding</keyword>
<proteinExistence type="predicted"/>
<feature type="region of interest" description="Disordered" evidence="2">
    <location>
        <begin position="355"/>
        <end position="378"/>
    </location>
</feature>
<feature type="region of interest" description="Disordered" evidence="2">
    <location>
        <begin position="200"/>
        <end position="255"/>
    </location>
</feature>
<dbReference type="Proteomes" id="UP001270362">
    <property type="component" value="Unassembled WGS sequence"/>
</dbReference>
<feature type="zinc finger region" description="C3H1-type" evidence="1">
    <location>
        <begin position="257"/>
        <end position="284"/>
    </location>
</feature>
<reference evidence="4" key="1">
    <citation type="journal article" date="2023" name="Mol. Phylogenet. Evol.">
        <title>Genome-scale phylogeny and comparative genomics of the fungal order Sordariales.</title>
        <authorList>
            <person name="Hensen N."/>
            <person name="Bonometti L."/>
            <person name="Westerberg I."/>
            <person name="Brannstrom I.O."/>
            <person name="Guillou S."/>
            <person name="Cros-Aarteil S."/>
            <person name="Calhoun S."/>
            <person name="Haridas S."/>
            <person name="Kuo A."/>
            <person name="Mondo S."/>
            <person name="Pangilinan J."/>
            <person name="Riley R."/>
            <person name="LaButti K."/>
            <person name="Andreopoulos B."/>
            <person name="Lipzen A."/>
            <person name="Chen C."/>
            <person name="Yan M."/>
            <person name="Daum C."/>
            <person name="Ng V."/>
            <person name="Clum A."/>
            <person name="Steindorff A."/>
            <person name="Ohm R.A."/>
            <person name="Martin F."/>
            <person name="Silar P."/>
            <person name="Natvig D.O."/>
            <person name="Lalanne C."/>
            <person name="Gautier V."/>
            <person name="Ament-Velasquez S.L."/>
            <person name="Kruys A."/>
            <person name="Hutchinson M.I."/>
            <person name="Powell A.J."/>
            <person name="Barry K."/>
            <person name="Miller A.N."/>
            <person name="Grigoriev I.V."/>
            <person name="Debuchy R."/>
            <person name="Gladieux P."/>
            <person name="Hiltunen Thoren M."/>
            <person name="Johannesson H."/>
        </authorList>
    </citation>
    <scope>NUCLEOTIDE SEQUENCE</scope>
    <source>
        <strain evidence="4">CBS 314.62</strain>
    </source>
</reference>
<evidence type="ECO:0000259" key="3">
    <source>
        <dbReference type="PROSITE" id="PS50103"/>
    </source>
</evidence>
<dbReference type="InterPro" id="IPR000571">
    <property type="entry name" value="Znf_CCCH"/>
</dbReference>
<keyword evidence="1" id="KW-0863">Zinc-finger</keyword>
<dbReference type="AlphaFoldDB" id="A0AAE1CI24"/>
<protein>
    <recommendedName>
        <fullName evidence="3">C3H1-type domain-containing protein</fullName>
    </recommendedName>
</protein>
<feature type="compositionally biased region" description="Polar residues" evidence="2">
    <location>
        <begin position="200"/>
        <end position="210"/>
    </location>
</feature>
<keyword evidence="5" id="KW-1185">Reference proteome</keyword>
<feature type="region of interest" description="Disordered" evidence="2">
    <location>
        <begin position="441"/>
        <end position="466"/>
    </location>
</feature>
<evidence type="ECO:0000313" key="5">
    <source>
        <dbReference type="Proteomes" id="UP001270362"/>
    </source>
</evidence>
<comment type="caution">
    <text evidence="4">The sequence shown here is derived from an EMBL/GenBank/DDBJ whole genome shotgun (WGS) entry which is preliminary data.</text>
</comment>
<evidence type="ECO:0000256" key="1">
    <source>
        <dbReference type="PROSITE-ProRule" id="PRU00723"/>
    </source>
</evidence>
<dbReference type="PROSITE" id="PS50103">
    <property type="entry name" value="ZF_C3H1"/>
    <property type="match status" value="1"/>
</dbReference>
<evidence type="ECO:0000256" key="2">
    <source>
        <dbReference type="SAM" id="MobiDB-lite"/>
    </source>
</evidence>
<feature type="compositionally biased region" description="Basic and acidic residues" evidence="2">
    <location>
        <begin position="104"/>
        <end position="126"/>
    </location>
</feature>